<accession>A0AA86UFH4</accession>
<dbReference type="EMBL" id="CAXDID020000177">
    <property type="protein sequence ID" value="CAL6049142.1"/>
    <property type="molecule type" value="Genomic_DNA"/>
</dbReference>
<sequence>MLATFALAYVYDTPSYTTLNNCYSSAHSKSELNKNLRTFAVQLVPTNNSLCKQFTAQIGANLTASSTTFPIVSMIAKDFKYGLTNELVFQIPAGIDLSIYQDENFFSVKIFTFQFVTETQLLIYEEIKSDLQNCFDELRIEILPASLKLFLSPTKQCVIQIISKATSPNIYIAQATLKLQAMEFDIAPALITEPYQAHTDITINIPITNKIYLSLMDDAYFDSKIVLYSKQNAILTELRYQIPNIISSANTDLLKESYVHLYNKSSLGFLVLIGYDMTALTSALSSLTYTHITYRLSGKIQINIFQAVQTILKNAPFPNSIDFACSKGSLAEQANCDKFYAADFNAEEKPYYVLDMIVYDQETVLLDMKTALIQSYDCWTSSGRFRFSENKLIINTQFSPLCSDIEDKSAVNDLFLVDFNSNHIMTKLNATESGIINGTNTYTFECAYIGQTCTVLKTGKYSLAVQSYADGFYYVNYVDTQEFTQNQQTVLTGNVVGGVICAGCITLCVMKMVKTHKILAQTKKEGKRKIQMEA</sequence>
<evidence type="ECO:0000313" key="2">
    <source>
        <dbReference type="EMBL" id="CAL6049142.1"/>
    </source>
</evidence>
<gene>
    <name evidence="1" type="ORF">HINF_LOCUS37411</name>
    <name evidence="2" type="ORF">HINF_LOCUS43032</name>
    <name evidence="3" type="ORF">HINF_LOCUS60499</name>
</gene>
<evidence type="ECO:0000313" key="3">
    <source>
        <dbReference type="EMBL" id="CAL6081707.1"/>
    </source>
</evidence>
<organism evidence="1">
    <name type="scientific">Hexamita inflata</name>
    <dbReference type="NCBI Taxonomy" id="28002"/>
    <lineage>
        <taxon>Eukaryota</taxon>
        <taxon>Metamonada</taxon>
        <taxon>Diplomonadida</taxon>
        <taxon>Hexamitidae</taxon>
        <taxon>Hexamitinae</taxon>
        <taxon>Hexamita</taxon>
    </lineage>
</organism>
<evidence type="ECO:0000313" key="1">
    <source>
        <dbReference type="EMBL" id="CAI9949766.1"/>
    </source>
</evidence>
<protein>
    <submittedName>
        <fullName evidence="1">Uncharacterized protein</fullName>
    </submittedName>
</protein>
<reference evidence="1" key="1">
    <citation type="submission" date="2023-06" db="EMBL/GenBank/DDBJ databases">
        <authorList>
            <person name="Kurt Z."/>
        </authorList>
    </citation>
    <scope>NUCLEOTIDE SEQUENCE</scope>
</reference>
<reference evidence="2 4" key="2">
    <citation type="submission" date="2024-07" db="EMBL/GenBank/DDBJ databases">
        <authorList>
            <person name="Akdeniz Z."/>
        </authorList>
    </citation>
    <scope>NUCLEOTIDE SEQUENCE [LARGE SCALE GENOMIC DNA]</scope>
</reference>
<keyword evidence="4" id="KW-1185">Reference proteome</keyword>
<dbReference type="EMBL" id="CATOUU010000804">
    <property type="protein sequence ID" value="CAI9949766.1"/>
    <property type="molecule type" value="Genomic_DNA"/>
</dbReference>
<evidence type="ECO:0000313" key="4">
    <source>
        <dbReference type="Proteomes" id="UP001642409"/>
    </source>
</evidence>
<dbReference type="Proteomes" id="UP001642409">
    <property type="component" value="Unassembled WGS sequence"/>
</dbReference>
<dbReference type="AlphaFoldDB" id="A0AA86UFH4"/>
<dbReference type="EMBL" id="CAXDID020000355">
    <property type="protein sequence ID" value="CAL6081707.1"/>
    <property type="molecule type" value="Genomic_DNA"/>
</dbReference>
<proteinExistence type="predicted"/>
<comment type="caution">
    <text evidence="1">The sequence shown here is derived from an EMBL/GenBank/DDBJ whole genome shotgun (WGS) entry which is preliminary data.</text>
</comment>
<name>A0AA86UFH4_9EUKA</name>